<dbReference type="Proteomes" id="UP001172155">
    <property type="component" value="Unassembled WGS sequence"/>
</dbReference>
<dbReference type="EMBL" id="JAUKUD010000005">
    <property type="protein sequence ID" value="KAK0743105.1"/>
    <property type="molecule type" value="Genomic_DNA"/>
</dbReference>
<name>A0AA40EPH7_9PEZI</name>
<keyword evidence="3" id="KW-1185">Reference proteome</keyword>
<sequence length="349" mass="37638">MLKQFVTDISPTTGCLIKTEILQPRFFPDLKSQRILTKYGPLSVPPSGSSHAMGHFNFPAPAPCTGCVVTQYTFNIEYADGSYANANTGTYLHHAVFLNLGRQMPTCSATDQPEFTFASGNERTVVSLSLNGTRKAGYSIQKTDIFYVTAELMSDAAAARDVIITVDWEFIPSVPSDFQHLKPLWLSADGPCLSLGGEIPVPANQTAFTVAMDPAWKSTVAGEVVVAQAHAHDGAEEVRTLRNGKVACTHKVRYGEKPGYVTPGDHSDHGGGGEGGGHHHGRRSLGRRDADIPRVSSLSTCTNLGRMEVGDLWSVQADYNIVKHKPMGGEGHLEPVMGISLLYVAEDPK</sequence>
<proteinExistence type="predicted"/>
<protein>
    <submittedName>
        <fullName evidence="2">Uncharacterized protein</fullName>
    </submittedName>
</protein>
<feature type="region of interest" description="Disordered" evidence="1">
    <location>
        <begin position="257"/>
        <end position="291"/>
    </location>
</feature>
<evidence type="ECO:0000313" key="3">
    <source>
        <dbReference type="Proteomes" id="UP001172155"/>
    </source>
</evidence>
<dbReference type="AlphaFoldDB" id="A0AA40EPH7"/>
<reference evidence="2" key="1">
    <citation type="submission" date="2023-06" db="EMBL/GenBank/DDBJ databases">
        <title>Genome-scale phylogeny and comparative genomics of the fungal order Sordariales.</title>
        <authorList>
            <consortium name="Lawrence Berkeley National Laboratory"/>
            <person name="Hensen N."/>
            <person name="Bonometti L."/>
            <person name="Westerberg I."/>
            <person name="Brannstrom I.O."/>
            <person name="Guillou S."/>
            <person name="Cros-Aarteil S."/>
            <person name="Calhoun S."/>
            <person name="Haridas S."/>
            <person name="Kuo A."/>
            <person name="Mondo S."/>
            <person name="Pangilinan J."/>
            <person name="Riley R."/>
            <person name="LaButti K."/>
            <person name="Andreopoulos B."/>
            <person name="Lipzen A."/>
            <person name="Chen C."/>
            <person name="Yanf M."/>
            <person name="Daum C."/>
            <person name="Ng V."/>
            <person name="Clum A."/>
            <person name="Steindorff A."/>
            <person name="Ohm R."/>
            <person name="Martin F."/>
            <person name="Silar P."/>
            <person name="Natvig D."/>
            <person name="Lalanne C."/>
            <person name="Gautier V."/>
            <person name="Ament-velasquez S.L."/>
            <person name="Kruys A."/>
            <person name="Hutchinson M.I."/>
            <person name="Powell A.J."/>
            <person name="Barry K."/>
            <person name="Miller A.N."/>
            <person name="Grigoriev I.V."/>
            <person name="Debuchy R."/>
            <person name="Gladieux P."/>
            <person name="Thoren M.H."/>
            <person name="Johannesson H."/>
        </authorList>
    </citation>
    <scope>NUCLEOTIDE SEQUENCE</scope>
    <source>
        <strain evidence="2">SMH3187-1</strain>
    </source>
</reference>
<gene>
    <name evidence="2" type="ORF">B0T18DRAFT_439133</name>
</gene>
<accession>A0AA40EPH7</accession>
<comment type="caution">
    <text evidence="2">The sequence shown here is derived from an EMBL/GenBank/DDBJ whole genome shotgun (WGS) entry which is preliminary data.</text>
</comment>
<organism evidence="2 3">
    <name type="scientific">Schizothecium vesticola</name>
    <dbReference type="NCBI Taxonomy" id="314040"/>
    <lineage>
        <taxon>Eukaryota</taxon>
        <taxon>Fungi</taxon>
        <taxon>Dikarya</taxon>
        <taxon>Ascomycota</taxon>
        <taxon>Pezizomycotina</taxon>
        <taxon>Sordariomycetes</taxon>
        <taxon>Sordariomycetidae</taxon>
        <taxon>Sordariales</taxon>
        <taxon>Schizotheciaceae</taxon>
        <taxon>Schizothecium</taxon>
    </lineage>
</organism>
<evidence type="ECO:0000313" key="2">
    <source>
        <dbReference type="EMBL" id="KAK0743105.1"/>
    </source>
</evidence>
<evidence type="ECO:0000256" key="1">
    <source>
        <dbReference type="SAM" id="MobiDB-lite"/>
    </source>
</evidence>